<proteinExistence type="predicted"/>
<evidence type="ECO:0000313" key="2">
    <source>
        <dbReference type="Proteomes" id="UP001214521"/>
    </source>
</evidence>
<accession>A0AAI9CAU3</accession>
<dbReference type="EMBL" id="ABLOMU010000017">
    <property type="protein sequence ID" value="EKT4441279.1"/>
    <property type="molecule type" value="Genomic_DNA"/>
</dbReference>
<dbReference type="AlphaFoldDB" id="A0AAI9CAU3"/>
<dbReference type="Proteomes" id="UP001214521">
    <property type="component" value="Unassembled WGS sequence"/>
</dbReference>
<reference evidence="1" key="1">
    <citation type="submission" date="2022-07" db="EMBL/GenBank/DDBJ databases">
        <authorList>
            <consortium name="Clinical and Environmental Microbiology Branch: Whole genome sequencing antimicrobial resistance pathogens in the healthcare setting"/>
        </authorList>
    </citation>
    <scope>NUCLEOTIDE SEQUENCE</scope>
    <source>
        <strain evidence="1">Stenotrophomonas_maltophilia_2021CK-00905</strain>
    </source>
</reference>
<gene>
    <name evidence="1" type="ORF">QEK83_001929</name>
</gene>
<evidence type="ECO:0000313" key="1">
    <source>
        <dbReference type="EMBL" id="EKT4441279.1"/>
    </source>
</evidence>
<name>A0AAI9CAU3_STEMA</name>
<comment type="caution">
    <text evidence="1">The sequence shown here is derived from an EMBL/GenBank/DDBJ whole genome shotgun (WGS) entry which is preliminary data.</text>
</comment>
<protein>
    <submittedName>
        <fullName evidence="1">Uncharacterized protein</fullName>
    </submittedName>
</protein>
<organism evidence="1 2">
    <name type="scientific">Stenotrophomonas maltophilia</name>
    <name type="common">Pseudomonas maltophilia</name>
    <name type="synonym">Xanthomonas maltophilia</name>
    <dbReference type="NCBI Taxonomy" id="40324"/>
    <lineage>
        <taxon>Bacteria</taxon>
        <taxon>Pseudomonadati</taxon>
        <taxon>Pseudomonadota</taxon>
        <taxon>Gammaproteobacteria</taxon>
        <taxon>Lysobacterales</taxon>
        <taxon>Lysobacteraceae</taxon>
        <taxon>Stenotrophomonas</taxon>
        <taxon>Stenotrophomonas maltophilia group</taxon>
    </lineage>
</organism>
<sequence length="66" mass="7786">MIRHYRRRWGQAMQLLIDQACFGYTGIEALPDDDLIQLHRDLERAQECMRDGVTFEDAGLLRTRYG</sequence>